<protein>
    <recommendedName>
        <fullName evidence="8">Bifunctional chorismate mutase/prephenate dehydratase</fullName>
        <ecNumber evidence="7">4.2.1.51</ecNumber>
        <ecNumber evidence="6">5.4.99.5</ecNumber>
    </recommendedName>
    <alternativeName>
        <fullName evidence="17">Chorismate mutase-prephenate dehydratase</fullName>
    </alternativeName>
    <alternativeName>
        <fullName evidence="16">p-protein</fullName>
    </alternativeName>
</protein>
<proteinExistence type="predicted"/>
<dbReference type="InterPro" id="IPR036263">
    <property type="entry name" value="Chorismate_II_sf"/>
</dbReference>
<dbReference type="EC" id="5.4.99.5" evidence="6"/>
<keyword evidence="14 23" id="KW-0456">Lyase</keyword>
<keyword evidence="15" id="KW-0511">Multifunctional enzyme</keyword>
<dbReference type="InterPro" id="IPR008242">
    <property type="entry name" value="Chor_mutase/pphenate_deHydtase"/>
</dbReference>
<keyword evidence="9" id="KW-0963">Cytoplasm</keyword>
<evidence type="ECO:0000256" key="4">
    <source>
        <dbReference type="ARBA" id="ARBA00004741"/>
    </source>
</evidence>
<reference evidence="23" key="1">
    <citation type="submission" date="2022-06" db="EMBL/GenBank/DDBJ databases">
        <title>Aeoliella straminimaris, a novel planctomycete from sediments.</title>
        <authorList>
            <person name="Vitorino I.R."/>
            <person name="Lage O.M."/>
        </authorList>
    </citation>
    <scope>NUCLEOTIDE SEQUENCE</scope>
    <source>
        <strain evidence="23">ICT_H6.2</strain>
    </source>
</reference>
<dbReference type="Pfam" id="PF00800">
    <property type="entry name" value="PDT"/>
    <property type="match status" value="1"/>
</dbReference>
<comment type="pathway">
    <text evidence="4">Amino-acid biosynthesis; L-phenylalanine biosynthesis; phenylpyruvate from prephenate: step 1/1.</text>
</comment>
<evidence type="ECO:0000256" key="5">
    <source>
        <dbReference type="ARBA" id="ARBA00004817"/>
    </source>
</evidence>
<evidence type="ECO:0000256" key="3">
    <source>
        <dbReference type="ARBA" id="ARBA00004496"/>
    </source>
</evidence>
<dbReference type="PROSITE" id="PS51671">
    <property type="entry name" value="ACT"/>
    <property type="match status" value="1"/>
</dbReference>
<dbReference type="NCBIfam" id="NF008865">
    <property type="entry name" value="PRK11898.1"/>
    <property type="match status" value="1"/>
</dbReference>
<feature type="coiled-coil region" evidence="20">
    <location>
        <begin position="17"/>
        <end position="45"/>
    </location>
</feature>
<evidence type="ECO:0000256" key="15">
    <source>
        <dbReference type="ARBA" id="ARBA00023268"/>
    </source>
</evidence>
<dbReference type="FunFam" id="3.40.190.10:FF:000029">
    <property type="entry name" value="Chorismate mutase/Prephenate dehydratase"/>
    <property type="match status" value="1"/>
</dbReference>
<dbReference type="PIRSF" id="PIRSF001500">
    <property type="entry name" value="Chor_mut_pdt_Ppr"/>
    <property type="match status" value="1"/>
</dbReference>
<evidence type="ECO:0000256" key="17">
    <source>
        <dbReference type="ARBA" id="ARBA00031520"/>
    </source>
</evidence>
<feature type="site" description="Essential for prephenate dehydratase activity" evidence="19">
    <location>
        <position position="248"/>
    </location>
</feature>
<evidence type="ECO:0000256" key="10">
    <source>
        <dbReference type="ARBA" id="ARBA00022605"/>
    </source>
</evidence>
<keyword evidence="24" id="KW-1185">Reference proteome</keyword>
<dbReference type="SMART" id="SM00830">
    <property type="entry name" value="CM_2"/>
    <property type="match status" value="1"/>
</dbReference>
<evidence type="ECO:0000256" key="8">
    <source>
        <dbReference type="ARBA" id="ARBA00014401"/>
    </source>
</evidence>
<evidence type="ECO:0000256" key="11">
    <source>
        <dbReference type="ARBA" id="ARBA00023141"/>
    </source>
</evidence>
<dbReference type="PANTHER" id="PTHR21022:SF19">
    <property type="entry name" value="PREPHENATE DEHYDRATASE-RELATED"/>
    <property type="match status" value="1"/>
</dbReference>
<dbReference type="RefSeq" id="WP_252851480.1">
    <property type="nucleotide sequence ID" value="NZ_JAMXLR010000023.1"/>
</dbReference>
<dbReference type="SUPFAM" id="SSF53850">
    <property type="entry name" value="Periplasmic binding protein-like II"/>
    <property type="match status" value="1"/>
</dbReference>
<evidence type="ECO:0000313" key="23">
    <source>
        <dbReference type="EMBL" id="MCO6043373.1"/>
    </source>
</evidence>
<dbReference type="EC" id="4.2.1.51" evidence="7"/>
<keyword evidence="11" id="KW-0057">Aromatic amino acid biosynthesis</keyword>
<dbReference type="PROSITE" id="PS51171">
    <property type="entry name" value="PREPHENATE_DEHYDR_3"/>
    <property type="match status" value="1"/>
</dbReference>
<evidence type="ECO:0000256" key="13">
    <source>
        <dbReference type="ARBA" id="ARBA00023235"/>
    </source>
</evidence>
<dbReference type="SUPFAM" id="SSF55021">
    <property type="entry name" value="ACT-like"/>
    <property type="match status" value="1"/>
</dbReference>
<keyword evidence="12" id="KW-0584">Phenylalanine biosynthesis</keyword>
<dbReference type="InterPro" id="IPR001086">
    <property type="entry name" value="Preph_deHydtase"/>
</dbReference>
<dbReference type="InterPro" id="IPR002912">
    <property type="entry name" value="ACT_dom"/>
</dbReference>
<keyword evidence="13" id="KW-0413">Isomerase</keyword>
<organism evidence="23 24">
    <name type="scientific">Aeoliella straminimaris</name>
    <dbReference type="NCBI Taxonomy" id="2954799"/>
    <lineage>
        <taxon>Bacteria</taxon>
        <taxon>Pseudomonadati</taxon>
        <taxon>Planctomycetota</taxon>
        <taxon>Planctomycetia</taxon>
        <taxon>Pirellulales</taxon>
        <taxon>Lacipirellulaceae</taxon>
        <taxon>Aeoliella</taxon>
    </lineage>
</organism>
<evidence type="ECO:0000256" key="20">
    <source>
        <dbReference type="SAM" id="Coils"/>
    </source>
</evidence>
<dbReference type="PANTHER" id="PTHR21022">
    <property type="entry name" value="PREPHENATE DEHYDRATASE P PROTEIN"/>
    <property type="match status" value="1"/>
</dbReference>
<feature type="domain" description="Prephenate dehydratase" evidence="21">
    <location>
        <begin position="81"/>
        <end position="255"/>
    </location>
</feature>
<dbReference type="SUPFAM" id="SSF48600">
    <property type="entry name" value="Chorismate mutase II"/>
    <property type="match status" value="1"/>
</dbReference>
<keyword evidence="10" id="KW-0028">Amino-acid biosynthesis</keyword>
<dbReference type="AlphaFoldDB" id="A0A9X2F828"/>
<evidence type="ECO:0000256" key="7">
    <source>
        <dbReference type="ARBA" id="ARBA00013147"/>
    </source>
</evidence>
<evidence type="ECO:0000259" key="22">
    <source>
        <dbReference type="PROSITE" id="PS51671"/>
    </source>
</evidence>
<dbReference type="FunFam" id="3.40.190.10:FF:000034">
    <property type="entry name" value="Chorismate mutase/prephenate dehydratase"/>
    <property type="match status" value="1"/>
</dbReference>
<comment type="catalytic activity">
    <reaction evidence="1">
        <text>chorismate = prephenate</text>
        <dbReference type="Rhea" id="RHEA:13897"/>
        <dbReference type="ChEBI" id="CHEBI:29748"/>
        <dbReference type="ChEBI" id="CHEBI:29934"/>
        <dbReference type="EC" id="5.4.99.5"/>
    </reaction>
</comment>
<dbReference type="EMBL" id="JAMXLR010000023">
    <property type="protein sequence ID" value="MCO6043373.1"/>
    <property type="molecule type" value="Genomic_DNA"/>
</dbReference>
<evidence type="ECO:0000256" key="16">
    <source>
        <dbReference type="ARBA" id="ARBA00031175"/>
    </source>
</evidence>
<comment type="pathway">
    <text evidence="5">Metabolic intermediate biosynthesis; prephenate biosynthesis; prephenate from chorismate: step 1/1.</text>
</comment>
<name>A0A9X2F828_9BACT</name>
<dbReference type="Gene3D" id="1.20.59.10">
    <property type="entry name" value="Chorismate mutase"/>
    <property type="match status" value="1"/>
</dbReference>
<comment type="subcellular location">
    <subcellularLocation>
        <location evidence="3">Cytoplasm</location>
    </subcellularLocation>
</comment>
<keyword evidence="20" id="KW-0175">Coiled coil</keyword>
<evidence type="ECO:0000256" key="12">
    <source>
        <dbReference type="ARBA" id="ARBA00023222"/>
    </source>
</evidence>
<dbReference type="GO" id="GO:0004664">
    <property type="term" value="F:prephenate dehydratase activity"/>
    <property type="evidence" value="ECO:0007669"/>
    <property type="project" value="UniProtKB-EC"/>
</dbReference>
<feature type="domain" description="ACT" evidence="22">
    <location>
        <begin position="267"/>
        <end position="344"/>
    </location>
</feature>
<comment type="catalytic activity">
    <reaction evidence="18">
        <text>prephenate + H(+) = 3-phenylpyruvate + CO2 + H2O</text>
        <dbReference type="Rhea" id="RHEA:21648"/>
        <dbReference type="ChEBI" id="CHEBI:15377"/>
        <dbReference type="ChEBI" id="CHEBI:15378"/>
        <dbReference type="ChEBI" id="CHEBI:16526"/>
        <dbReference type="ChEBI" id="CHEBI:18005"/>
        <dbReference type="ChEBI" id="CHEBI:29934"/>
        <dbReference type="EC" id="4.2.1.51"/>
    </reaction>
</comment>
<dbReference type="Proteomes" id="UP001155241">
    <property type="component" value="Unassembled WGS sequence"/>
</dbReference>
<dbReference type="Gene3D" id="3.30.70.260">
    <property type="match status" value="1"/>
</dbReference>
<dbReference type="GO" id="GO:0009094">
    <property type="term" value="P:L-phenylalanine biosynthetic process"/>
    <property type="evidence" value="ECO:0007669"/>
    <property type="project" value="UniProtKB-KW"/>
</dbReference>
<dbReference type="GO" id="GO:0005737">
    <property type="term" value="C:cytoplasm"/>
    <property type="evidence" value="ECO:0007669"/>
    <property type="project" value="UniProtKB-SubCell"/>
</dbReference>
<dbReference type="InterPro" id="IPR002701">
    <property type="entry name" value="CM_II_prokaryot"/>
</dbReference>
<evidence type="ECO:0000256" key="1">
    <source>
        <dbReference type="ARBA" id="ARBA00000824"/>
    </source>
</evidence>
<dbReference type="CDD" id="cd04905">
    <property type="entry name" value="ACT_CM-PDT"/>
    <property type="match status" value="1"/>
</dbReference>
<evidence type="ECO:0000256" key="14">
    <source>
        <dbReference type="ARBA" id="ARBA00023239"/>
    </source>
</evidence>
<evidence type="ECO:0000256" key="2">
    <source>
        <dbReference type="ARBA" id="ARBA00002364"/>
    </source>
</evidence>
<accession>A0A9X2F828</accession>
<sequence>MAKKKKTTRTASPKREIDSVDREILKLLERRAELASESHQVAEDAAAKAVTRHRGPLASEAVSAVFREIVAACRTLTGSERIAYLGPEHTFSHIAAIEHFGAAADLVPVATIAAVFEEVQQGTAAFGIVPMENSTDGRVSDTLECFAKASVSICGELPLVIHHCLLGSGARAEVRRVESKPQALSQCRNWLARHLPGAECHPVASTAEAAQTAANDPTVAAIASAQAAAQYGLSVLVPNIEDNKDNVTRFAVIGREMAAKTGNDKTALMLEISHEPGALADAMAVFKRNRLNMTWIESFPVAGSRGRYLFFIEFVGHATEARAKKAIAALEKKAQQLVVLGSYAHREPIG</sequence>
<evidence type="ECO:0000256" key="6">
    <source>
        <dbReference type="ARBA" id="ARBA00012404"/>
    </source>
</evidence>
<dbReference type="GO" id="GO:0004106">
    <property type="term" value="F:chorismate mutase activity"/>
    <property type="evidence" value="ECO:0007669"/>
    <property type="project" value="UniProtKB-EC"/>
</dbReference>
<evidence type="ECO:0000256" key="19">
    <source>
        <dbReference type="PIRSR" id="PIRSR001500-2"/>
    </source>
</evidence>
<dbReference type="GO" id="GO:0046417">
    <property type="term" value="P:chorismate metabolic process"/>
    <property type="evidence" value="ECO:0007669"/>
    <property type="project" value="InterPro"/>
</dbReference>
<evidence type="ECO:0000313" key="24">
    <source>
        <dbReference type="Proteomes" id="UP001155241"/>
    </source>
</evidence>
<evidence type="ECO:0000256" key="9">
    <source>
        <dbReference type="ARBA" id="ARBA00022490"/>
    </source>
</evidence>
<dbReference type="Gene3D" id="3.40.190.10">
    <property type="entry name" value="Periplasmic binding protein-like II"/>
    <property type="match status" value="2"/>
</dbReference>
<evidence type="ECO:0000256" key="18">
    <source>
        <dbReference type="ARBA" id="ARBA00047848"/>
    </source>
</evidence>
<dbReference type="CDD" id="cd13630">
    <property type="entry name" value="PBP2_PDT_1"/>
    <property type="match status" value="1"/>
</dbReference>
<comment type="caution">
    <text evidence="23">The sequence shown here is derived from an EMBL/GenBank/DDBJ whole genome shotgun (WGS) entry which is preliminary data.</text>
</comment>
<dbReference type="InterPro" id="IPR036979">
    <property type="entry name" value="CM_dom_sf"/>
</dbReference>
<dbReference type="InterPro" id="IPR045865">
    <property type="entry name" value="ACT-like_dom_sf"/>
</dbReference>
<gene>
    <name evidence="23" type="primary">pheA</name>
    <name evidence="23" type="ORF">NG895_05590</name>
</gene>
<comment type="function">
    <text evidence="2">Catalyzes the Claisen rearrangement of chorismate to prephenate and the decarboxylation/dehydration of prephenate to phenylpyruvate.</text>
</comment>
<evidence type="ECO:0000259" key="21">
    <source>
        <dbReference type="PROSITE" id="PS51171"/>
    </source>
</evidence>